<reference evidence="2" key="1">
    <citation type="submission" date="2021-03" db="UniProtKB">
        <authorList>
            <consortium name="EnsemblPlants"/>
        </authorList>
    </citation>
    <scope>IDENTIFICATION</scope>
</reference>
<evidence type="ECO:0000313" key="2">
    <source>
        <dbReference type="EnsemblPlants" id="cds.evm.model.ctgX2.24"/>
    </source>
</evidence>
<evidence type="ECO:0000313" key="3">
    <source>
        <dbReference type="Proteomes" id="UP000596661"/>
    </source>
</evidence>
<name>A0A803QRV8_CANSA</name>
<dbReference type="AlphaFoldDB" id="A0A803QRV8"/>
<dbReference type="Proteomes" id="UP000596661">
    <property type="component" value="Unassembled WGS sequence"/>
</dbReference>
<protein>
    <submittedName>
        <fullName evidence="2">Uncharacterized protein</fullName>
    </submittedName>
</protein>
<accession>A0A803QRV8</accession>
<sequence length="96" mass="10042">MGLGPRFVSPITGPKCVFGDRVRIRSQSGLIELRVPVHGSVRVLSSSLFGSRGWMGPKSKHLTTCFVQALESDPGIPSRSSQSGSNAVLGSAICSG</sequence>
<evidence type="ECO:0000256" key="1">
    <source>
        <dbReference type="SAM" id="MobiDB-lite"/>
    </source>
</evidence>
<feature type="compositionally biased region" description="Polar residues" evidence="1">
    <location>
        <begin position="78"/>
        <end position="88"/>
    </location>
</feature>
<dbReference type="EnsemblPlants" id="evm.model.ctgX2.24">
    <property type="protein sequence ID" value="cds.evm.model.ctgX2.24"/>
    <property type="gene ID" value="evm.TU.ctgX2.24"/>
</dbReference>
<proteinExistence type="predicted"/>
<feature type="region of interest" description="Disordered" evidence="1">
    <location>
        <begin position="75"/>
        <end position="96"/>
    </location>
</feature>
<keyword evidence="3" id="KW-1185">Reference proteome</keyword>
<organism evidence="2 3">
    <name type="scientific">Cannabis sativa</name>
    <name type="common">Hemp</name>
    <name type="synonym">Marijuana</name>
    <dbReference type="NCBI Taxonomy" id="3483"/>
    <lineage>
        <taxon>Eukaryota</taxon>
        <taxon>Viridiplantae</taxon>
        <taxon>Streptophyta</taxon>
        <taxon>Embryophyta</taxon>
        <taxon>Tracheophyta</taxon>
        <taxon>Spermatophyta</taxon>
        <taxon>Magnoliopsida</taxon>
        <taxon>eudicotyledons</taxon>
        <taxon>Gunneridae</taxon>
        <taxon>Pentapetalae</taxon>
        <taxon>rosids</taxon>
        <taxon>fabids</taxon>
        <taxon>Rosales</taxon>
        <taxon>Cannabaceae</taxon>
        <taxon>Cannabis</taxon>
    </lineage>
</organism>
<dbReference type="Gramene" id="evm.model.ctgX2.24">
    <property type="protein sequence ID" value="cds.evm.model.ctgX2.24"/>
    <property type="gene ID" value="evm.TU.ctgX2.24"/>
</dbReference>